<dbReference type="Proteomes" id="UP001215712">
    <property type="component" value="Unassembled WGS sequence"/>
</dbReference>
<proteinExistence type="predicted"/>
<accession>A0AAD6HS97</accession>
<gene>
    <name evidence="2" type="ORF">N7493_002590</name>
</gene>
<sequence length="79" mass="8869">MHISLKASHLTPIWLLIFGMTFYLRTLELDKSPKLQFYCWGMSRENLGLIQYSGSAQMVMPTAPGFCTKLASNLVQKGG</sequence>
<organism evidence="2 3">
    <name type="scientific">Penicillium malachiteum</name>
    <dbReference type="NCBI Taxonomy" id="1324776"/>
    <lineage>
        <taxon>Eukaryota</taxon>
        <taxon>Fungi</taxon>
        <taxon>Dikarya</taxon>
        <taxon>Ascomycota</taxon>
        <taxon>Pezizomycotina</taxon>
        <taxon>Eurotiomycetes</taxon>
        <taxon>Eurotiomycetidae</taxon>
        <taxon>Eurotiales</taxon>
        <taxon>Aspergillaceae</taxon>
        <taxon>Penicillium</taxon>
    </lineage>
</organism>
<keyword evidence="1" id="KW-1133">Transmembrane helix</keyword>
<comment type="caution">
    <text evidence="2">The sequence shown here is derived from an EMBL/GenBank/DDBJ whole genome shotgun (WGS) entry which is preliminary data.</text>
</comment>
<keyword evidence="3" id="KW-1185">Reference proteome</keyword>
<reference evidence="2" key="1">
    <citation type="journal article" date="2023" name="IMA Fungus">
        <title>Comparative genomic study of the Penicillium genus elucidates a diverse pangenome and 15 lateral gene transfer events.</title>
        <authorList>
            <person name="Petersen C."/>
            <person name="Sorensen T."/>
            <person name="Nielsen M.R."/>
            <person name="Sondergaard T.E."/>
            <person name="Sorensen J.L."/>
            <person name="Fitzpatrick D.A."/>
            <person name="Frisvad J.C."/>
            <person name="Nielsen K.L."/>
        </authorList>
    </citation>
    <scope>NUCLEOTIDE SEQUENCE</scope>
    <source>
        <strain evidence="2">IBT 17514</strain>
    </source>
</reference>
<evidence type="ECO:0000313" key="3">
    <source>
        <dbReference type="Proteomes" id="UP001215712"/>
    </source>
</evidence>
<protein>
    <submittedName>
        <fullName evidence="2">Uncharacterized protein</fullName>
    </submittedName>
</protein>
<dbReference type="EMBL" id="JAQJAN010000003">
    <property type="protein sequence ID" value="KAJ5733804.1"/>
    <property type="molecule type" value="Genomic_DNA"/>
</dbReference>
<evidence type="ECO:0000313" key="2">
    <source>
        <dbReference type="EMBL" id="KAJ5733804.1"/>
    </source>
</evidence>
<reference evidence="2" key="2">
    <citation type="submission" date="2023-01" db="EMBL/GenBank/DDBJ databases">
        <authorList>
            <person name="Petersen C."/>
        </authorList>
    </citation>
    <scope>NUCLEOTIDE SEQUENCE</scope>
    <source>
        <strain evidence="2">IBT 17514</strain>
    </source>
</reference>
<dbReference type="AlphaFoldDB" id="A0AAD6HS97"/>
<keyword evidence="1" id="KW-0812">Transmembrane</keyword>
<feature type="transmembrane region" description="Helical" evidence="1">
    <location>
        <begin position="6"/>
        <end position="24"/>
    </location>
</feature>
<keyword evidence="1" id="KW-0472">Membrane</keyword>
<name>A0AAD6HS97_9EURO</name>
<evidence type="ECO:0000256" key="1">
    <source>
        <dbReference type="SAM" id="Phobius"/>
    </source>
</evidence>